<dbReference type="Proteomes" id="UP001066276">
    <property type="component" value="Chromosome 11"/>
</dbReference>
<protein>
    <submittedName>
        <fullName evidence="2">Uncharacterized protein</fullName>
    </submittedName>
</protein>
<reference evidence="2" key="1">
    <citation type="journal article" date="2022" name="bioRxiv">
        <title>Sequencing and chromosome-scale assembly of the giantPleurodeles waltlgenome.</title>
        <authorList>
            <person name="Brown T."/>
            <person name="Elewa A."/>
            <person name="Iarovenko S."/>
            <person name="Subramanian E."/>
            <person name="Araus A.J."/>
            <person name="Petzold A."/>
            <person name="Susuki M."/>
            <person name="Suzuki K.-i.T."/>
            <person name="Hayashi T."/>
            <person name="Toyoda A."/>
            <person name="Oliveira C."/>
            <person name="Osipova E."/>
            <person name="Leigh N.D."/>
            <person name="Simon A."/>
            <person name="Yun M.H."/>
        </authorList>
    </citation>
    <scope>NUCLEOTIDE SEQUENCE</scope>
    <source>
        <strain evidence="2">20211129_DDA</strain>
        <tissue evidence="2">Liver</tissue>
    </source>
</reference>
<feature type="region of interest" description="Disordered" evidence="1">
    <location>
        <begin position="91"/>
        <end position="255"/>
    </location>
</feature>
<comment type="caution">
    <text evidence="2">The sequence shown here is derived from an EMBL/GenBank/DDBJ whole genome shotgun (WGS) entry which is preliminary data.</text>
</comment>
<name>A0AAV7LHC4_PLEWA</name>
<evidence type="ECO:0000313" key="2">
    <source>
        <dbReference type="EMBL" id="KAJ1089894.1"/>
    </source>
</evidence>
<organism evidence="2 3">
    <name type="scientific">Pleurodeles waltl</name>
    <name type="common">Iberian ribbed newt</name>
    <dbReference type="NCBI Taxonomy" id="8319"/>
    <lineage>
        <taxon>Eukaryota</taxon>
        <taxon>Metazoa</taxon>
        <taxon>Chordata</taxon>
        <taxon>Craniata</taxon>
        <taxon>Vertebrata</taxon>
        <taxon>Euteleostomi</taxon>
        <taxon>Amphibia</taxon>
        <taxon>Batrachia</taxon>
        <taxon>Caudata</taxon>
        <taxon>Salamandroidea</taxon>
        <taxon>Salamandridae</taxon>
        <taxon>Pleurodelinae</taxon>
        <taxon>Pleurodeles</taxon>
    </lineage>
</organism>
<dbReference type="AlphaFoldDB" id="A0AAV7LHC4"/>
<proteinExistence type="predicted"/>
<gene>
    <name evidence="2" type="ORF">NDU88_003036</name>
</gene>
<feature type="region of interest" description="Disordered" evidence="1">
    <location>
        <begin position="1"/>
        <end position="21"/>
    </location>
</feature>
<evidence type="ECO:0000256" key="1">
    <source>
        <dbReference type="SAM" id="MobiDB-lite"/>
    </source>
</evidence>
<keyword evidence="3" id="KW-1185">Reference proteome</keyword>
<dbReference type="EMBL" id="JANPWB010000015">
    <property type="protein sequence ID" value="KAJ1089894.1"/>
    <property type="molecule type" value="Genomic_DNA"/>
</dbReference>
<evidence type="ECO:0000313" key="3">
    <source>
        <dbReference type="Proteomes" id="UP001066276"/>
    </source>
</evidence>
<sequence>MATDCGPTRFTAQGQASPPEPTLDSLVLIDRLGCGAQGATTLIVRPCAATRRLAPPMCVGSGRSTNLLGPQDRGVQIQGLLQGGLFPQGRLPVYCAPPPPSGTAGSRSPSPAPRQGLQAGASVRAGQQNPPGTHTVRARCPGHSPPPAGPPISASQRSAWQPVKAPGARGSRQRERYAAGQEAIGHRLSSSSGVFSSAGPPRGPRGSAAITEPSALRPLSTPDVMGRPARARSSALQGTAPTKNRFHTLSLEEVD</sequence>
<accession>A0AAV7LHC4</accession>